<evidence type="ECO:0000313" key="9">
    <source>
        <dbReference type="Proteomes" id="UP001260072"/>
    </source>
</evidence>
<sequence length="302" mass="32077">MLTLVFVVIAPPPPRIAVERRIAPGTERVTFLRRASNRATGAVDEALARGRTRLFGERELDLAGIKSTPSQFAIYIASGASVLAVIGAVLGLINGTSLLLAIIFAAVAPIAAKIILIMRTSARRAKFADQVDDTVQLIAGGLRAGHGLSRTVAGVASDADAPMGEELARVVNETRLGRPLPDALTIAAHRMQSDDFEWMAQAVAINAETGGNLAEVLDQVGRTIRERNQIRRHVAALSAEGRLSGLILIALPIFVFVALLFLQPAYIGVFFTNPLGVIALILAGVLLVLGSIWINAVVKVKF</sequence>
<evidence type="ECO:0000259" key="7">
    <source>
        <dbReference type="Pfam" id="PF00482"/>
    </source>
</evidence>
<comment type="subcellular location">
    <subcellularLocation>
        <location evidence="1">Cell membrane</location>
        <topology evidence="1">Multi-pass membrane protein</topology>
    </subcellularLocation>
</comment>
<accession>A0ABU1FI78</accession>
<dbReference type="EMBL" id="JAVKGS010000001">
    <property type="protein sequence ID" value="MDR5691042.1"/>
    <property type="molecule type" value="Genomic_DNA"/>
</dbReference>
<keyword evidence="5 6" id="KW-0472">Membrane</keyword>
<comment type="caution">
    <text evidence="8">The sequence shown here is derived from an EMBL/GenBank/DDBJ whole genome shotgun (WGS) entry which is preliminary data.</text>
</comment>
<feature type="transmembrane region" description="Helical" evidence="6">
    <location>
        <begin position="72"/>
        <end position="93"/>
    </location>
</feature>
<keyword evidence="4 6" id="KW-1133">Transmembrane helix</keyword>
<evidence type="ECO:0000256" key="3">
    <source>
        <dbReference type="ARBA" id="ARBA00022692"/>
    </source>
</evidence>
<evidence type="ECO:0000256" key="2">
    <source>
        <dbReference type="ARBA" id="ARBA00022475"/>
    </source>
</evidence>
<name>A0ABU1FI78_9MICO</name>
<dbReference type="InterPro" id="IPR042094">
    <property type="entry name" value="T2SS_GspF_sf"/>
</dbReference>
<protein>
    <submittedName>
        <fullName evidence="8">Type II secretion system F family protein</fullName>
    </submittedName>
</protein>
<feature type="transmembrane region" description="Helical" evidence="6">
    <location>
        <begin position="246"/>
        <end position="271"/>
    </location>
</feature>
<dbReference type="PANTHER" id="PTHR35007">
    <property type="entry name" value="INTEGRAL MEMBRANE PROTEIN-RELATED"/>
    <property type="match status" value="1"/>
</dbReference>
<evidence type="ECO:0000256" key="6">
    <source>
        <dbReference type="SAM" id="Phobius"/>
    </source>
</evidence>
<dbReference type="RefSeq" id="WP_310519699.1">
    <property type="nucleotide sequence ID" value="NZ_BAABBS010000004.1"/>
</dbReference>
<dbReference type="PANTHER" id="PTHR35007:SF1">
    <property type="entry name" value="PILUS ASSEMBLY PROTEIN"/>
    <property type="match status" value="1"/>
</dbReference>
<organism evidence="8 9">
    <name type="scientific">Agromyces indicus</name>
    <dbReference type="NCBI Taxonomy" id="758919"/>
    <lineage>
        <taxon>Bacteria</taxon>
        <taxon>Bacillati</taxon>
        <taxon>Actinomycetota</taxon>
        <taxon>Actinomycetes</taxon>
        <taxon>Micrococcales</taxon>
        <taxon>Microbacteriaceae</taxon>
        <taxon>Agromyces</taxon>
    </lineage>
</organism>
<reference evidence="9" key="1">
    <citation type="submission" date="2023-07" db="EMBL/GenBank/DDBJ databases">
        <title>Description of three actinobacteria isolated from air of manufacturing shop in a pharmaceutical factory.</title>
        <authorList>
            <person name="Zhang D.-F."/>
        </authorList>
    </citation>
    <scope>NUCLEOTIDE SEQUENCE [LARGE SCALE GENOMIC DNA]</scope>
    <source>
        <strain evidence="9">CCTCC AB 2011122</strain>
    </source>
</reference>
<keyword evidence="9" id="KW-1185">Reference proteome</keyword>
<dbReference type="Gene3D" id="1.20.81.30">
    <property type="entry name" value="Type II secretion system (T2SS), domain F"/>
    <property type="match status" value="1"/>
</dbReference>
<gene>
    <name evidence="8" type="ORF">RH861_03090</name>
</gene>
<evidence type="ECO:0000256" key="1">
    <source>
        <dbReference type="ARBA" id="ARBA00004651"/>
    </source>
</evidence>
<proteinExistence type="predicted"/>
<dbReference type="Pfam" id="PF00482">
    <property type="entry name" value="T2SSF"/>
    <property type="match status" value="1"/>
</dbReference>
<keyword evidence="2" id="KW-1003">Cell membrane</keyword>
<evidence type="ECO:0000313" key="8">
    <source>
        <dbReference type="EMBL" id="MDR5691042.1"/>
    </source>
</evidence>
<dbReference type="Proteomes" id="UP001260072">
    <property type="component" value="Unassembled WGS sequence"/>
</dbReference>
<evidence type="ECO:0000256" key="5">
    <source>
        <dbReference type="ARBA" id="ARBA00023136"/>
    </source>
</evidence>
<dbReference type="InterPro" id="IPR018076">
    <property type="entry name" value="T2SS_GspF_dom"/>
</dbReference>
<keyword evidence="3 6" id="KW-0812">Transmembrane</keyword>
<feature type="transmembrane region" description="Helical" evidence="6">
    <location>
        <begin position="277"/>
        <end position="298"/>
    </location>
</feature>
<feature type="transmembrane region" description="Helical" evidence="6">
    <location>
        <begin position="99"/>
        <end position="118"/>
    </location>
</feature>
<evidence type="ECO:0000256" key="4">
    <source>
        <dbReference type="ARBA" id="ARBA00022989"/>
    </source>
</evidence>
<feature type="domain" description="Type II secretion system protein GspF" evidence="7">
    <location>
        <begin position="136"/>
        <end position="260"/>
    </location>
</feature>